<reference evidence="1 2" key="1">
    <citation type="submission" date="2016-10" db="EMBL/GenBank/DDBJ databases">
        <title>Paenibacillus species isolates.</title>
        <authorList>
            <person name="Beno S.M."/>
        </authorList>
    </citation>
    <scope>NUCLEOTIDE SEQUENCE [LARGE SCALE GENOMIC DNA]</scope>
    <source>
        <strain evidence="1 2">FSL H7-0744</strain>
    </source>
</reference>
<protein>
    <recommendedName>
        <fullName evidence="3">Lipoprotein</fullName>
    </recommendedName>
</protein>
<gene>
    <name evidence="1" type="ORF">BSK56_26460</name>
</gene>
<evidence type="ECO:0000313" key="1">
    <source>
        <dbReference type="EMBL" id="OMD41900.1"/>
    </source>
</evidence>
<accession>A0ABX3H231</accession>
<evidence type="ECO:0000313" key="2">
    <source>
        <dbReference type="Proteomes" id="UP000187412"/>
    </source>
</evidence>
<organism evidence="1 2">
    <name type="scientific">Paenibacillus borealis</name>
    <dbReference type="NCBI Taxonomy" id="160799"/>
    <lineage>
        <taxon>Bacteria</taxon>
        <taxon>Bacillati</taxon>
        <taxon>Bacillota</taxon>
        <taxon>Bacilli</taxon>
        <taxon>Bacillales</taxon>
        <taxon>Paenibacillaceae</taxon>
        <taxon>Paenibacillus</taxon>
    </lineage>
</organism>
<dbReference type="Proteomes" id="UP000187412">
    <property type="component" value="Unassembled WGS sequence"/>
</dbReference>
<dbReference type="RefSeq" id="WP_076113479.1">
    <property type="nucleotide sequence ID" value="NZ_MPTB01000043.1"/>
</dbReference>
<keyword evidence="2" id="KW-1185">Reference proteome</keyword>
<dbReference type="EMBL" id="MPTB01000043">
    <property type="protein sequence ID" value="OMD41900.1"/>
    <property type="molecule type" value="Genomic_DNA"/>
</dbReference>
<evidence type="ECO:0008006" key="3">
    <source>
        <dbReference type="Google" id="ProtNLM"/>
    </source>
</evidence>
<proteinExistence type="predicted"/>
<comment type="caution">
    <text evidence="1">The sequence shown here is derived from an EMBL/GenBank/DDBJ whole genome shotgun (WGS) entry which is preliminary data.</text>
</comment>
<dbReference type="PROSITE" id="PS51257">
    <property type="entry name" value="PROKAR_LIPOPROTEIN"/>
    <property type="match status" value="1"/>
</dbReference>
<dbReference type="Gene3D" id="2.60.120.380">
    <property type="match status" value="1"/>
</dbReference>
<sequence>MNKKWSLLILAVLTSALLLTGCEKRLMFVGSSSGKQIKASYKLLSGTETKTLKLKEGETLLLDYTSKVDKGKLSMKLYDPDHELVKELSTNEAAEEQVEIKKDGKYKLEIVGTGTSGSYKIKYSTEAE</sequence>
<name>A0ABX3H231_PAEBO</name>